<dbReference type="InterPro" id="IPR010434">
    <property type="entry name" value="DUF1033"/>
</dbReference>
<sequence>MWTITKIVADFEGWWLFDDWKTYITEEESFNTYDEMIEEYSSKIYTAIDKYDNYIVGKYNIYAFYNNCDLKFCKHCDEDLQIFHSYIILKNNNIYYNLPIIE</sequence>
<dbReference type="RefSeq" id="WP_009384014.1">
    <property type="nucleotide sequence ID" value="NZ_AMSQ01000013.1"/>
</dbReference>
<gene>
    <name evidence="1" type="ORF">C273_08441</name>
</gene>
<proteinExistence type="predicted"/>
<evidence type="ECO:0000313" key="2">
    <source>
        <dbReference type="Proteomes" id="UP000009885"/>
    </source>
</evidence>
<keyword evidence="2" id="KW-1185">Reference proteome</keyword>
<name>K9AIJ6_9STAP</name>
<dbReference type="eggNOG" id="COG4699">
    <property type="taxonomic scope" value="Bacteria"/>
</dbReference>
<protein>
    <recommendedName>
        <fullName evidence="3">DNA binding protein</fullName>
    </recommendedName>
</protein>
<dbReference type="Proteomes" id="UP000009885">
    <property type="component" value="Unassembled WGS sequence"/>
</dbReference>
<dbReference type="EMBL" id="AMSQ01000013">
    <property type="protein sequence ID" value="EKU47119.1"/>
    <property type="molecule type" value="Genomic_DNA"/>
</dbReference>
<evidence type="ECO:0000313" key="1">
    <source>
        <dbReference type="EMBL" id="EKU47119.1"/>
    </source>
</evidence>
<dbReference type="Pfam" id="PF06279">
    <property type="entry name" value="DUF1033"/>
    <property type="match status" value="1"/>
</dbReference>
<evidence type="ECO:0008006" key="3">
    <source>
        <dbReference type="Google" id="ProtNLM"/>
    </source>
</evidence>
<dbReference type="OrthoDB" id="2389779at2"/>
<accession>K9AIJ6</accession>
<comment type="caution">
    <text evidence="1">The sequence shown here is derived from an EMBL/GenBank/DDBJ whole genome shotgun (WGS) entry which is preliminary data.</text>
</comment>
<reference evidence="1 2" key="1">
    <citation type="journal article" date="2013" name="Genome Announc.">
        <title>Genome Sequence of Staphylococcus massiliensis Strain S46, Isolated from the Surface of Healthy Human Skin.</title>
        <authorList>
            <person name="Srivastav R."/>
            <person name="Singh A."/>
            <person name="Jangir P.K."/>
            <person name="Kumari C."/>
            <person name="Muduli S."/>
            <person name="Sharma R."/>
        </authorList>
    </citation>
    <scope>NUCLEOTIDE SEQUENCE [LARGE SCALE GENOMIC DNA]</scope>
    <source>
        <strain evidence="1 2">S46</strain>
    </source>
</reference>
<dbReference type="STRING" id="1229783.C273_08441"/>
<organism evidence="1 2">
    <name type="scientific">Staphylococcus massiliensis S46</name>
    <dbReference type="NCBI Taxonomy" id="1229783"/>
    <lineage>
        <taxon>Bacteria</taxon>
        <taxon>Bacillati</taxon>
        <taxon>Bacillota</taxon>
        <taxon>Bacilli</taxon>
        <taxon>Bacillales</taxon>
        <taxon>Staphylococcaceae</taxon>
        <taxon>Staphylococcus</taxon>
    </lineage>
</organism>
<dbReference type="PATRIC" id="fig|1229783.3.peg.1699"/>
<dbReference type="AlphaFoldDB" id="K9AIJ6"/>